<evidence type="ECO:0000256" key="1">
    <source>
        <dbReference type="SAM" id="MobiDB-lite"/>
    </source>
</evidence>
<accession>F4S5A8</accession>
<proteinExistence type="predicted"/>
<feature type="region of interest" description="Disordered" evidence="1">
    <location>
        <begin position="1442"/>
        <end position="1510"/>
    </location>
</feature>
<dbReference type="HOGENOM" id="CLU_241975_0_0_1"/>
<feature type="region of interest" description="Disordered" evidence="1">
    <location>
        <begin position="634"/>
        <end position="948"/>
    </location>
</feature>
<dbReference type="OrthoDB" id="2499340at2759"/>
<feature type="compositionally biased region" description="Basic and acidic residues" evidence="1">
    <location>
        <begin position="1061"/>
        <end position="1082"/>
    </location>
</feature>
<feature type="compositionally biased region" description="Basic and acidic residues" evidence="1">
    <location>
        <begin position="997"/>
        <end position="1013"/>
    </location>
</feature>
<dbReference type="EMBL" id="GL883150">
    <property type="protein sequence ID" value="EGG00133.1"/>
    <property type="molecule type" value="Genomic_DNA"/>
</dbReference>
<dbReference type="Proteomes" id="UP000001072">
    <property type="component" value="Unassembled WGS sequence"/>
</dbReference>
<evidence type="ECO:0000313" key="3">
    <source>
        <dbReference type="Proteomes" id="UP000001072"/>
    </source>
</evidence>
<dbReference type="GeneID" id="18930952"/>
<feature type="compositionally biased region" description="Basic and acidic residues" evidence="1">
    <location>
        <begin position="890"/>
        <end position="902"/>
    </location>
</feature>
<feature type="region of interest" description="Disordered" evidence="1">
    <location>
        <begin position="1191"/>
        <end position="1214"/>
    </location>
</feature>
<feature type="compositionally biased region" description="Basic and acidic residues" evidence="1">
    <location>
        <begin position="771"/>
        <end position="781"/>
    </location>
</feature>
<evidence type="ECO:0000313" key="2">
    <source>
        <dbReference type="EMBL" id="EGG00133.1"/>
    </source>
</evidence>
<reference evidence="3" key="1">
    <citation type="journal article" date="2011" name="Proc. Natl. Acad. Sci. U.S.A.">
        <title>Obligate biotrophy features unraveled by the genomic analysis of rust fungi.</title>
        <authorList>
            <person name="Duplessis S."/>
            <person name="Cuomo C.A."/>
            <person name="Lin Y.-C."/>
            <person name="Aerts A."/>
            <person name="Tisserant E."/>
            <person name="Veneault-Fourrey C."/>
            <person name="Joly D.L."/>
            <person name="Hacquard S."/>
            <person name="Amselem J."/>
            <person name="Cantarel B.L."/>
            <person name="Chiu R."/>
            <person name="Coutinho P.M."/>
            <person name="Feau N."/>
            <person name="Field M."/>
            <person name="Frey P."/>
            <person name="Gelhaye E."/>
            <person name="Goldberg J."/>
            <person name="Grabherr M.G."/>
            <person name="Kodira C.D."/>
            <person name="Kohler A."/>
            <person name="Kuees U."/>
            <person name="Lindquist E.A."/>
            <person name="Lucas S.M."/>
            <person name="Mago R."/>
            <person name="Mauceli E."/>
            <person name="Morin E."/>
            <person name="Murat C."/>
            <person name="Pangilinan J.L."/>
            <person name="Park R."/>
            <person name="Pearson M."/>
            <person name="Quesneville H."/>
            <person name="Rouhier N."/>
            <person name="Sakthikumar S."/>
            <person name="Salamov A.A."/>
            <person name="Schmutz J."/>
            <person name="Selles B."/>
            <person name="Shapiro H."/>
            <person name="Tanguay P."/>
            <person name="Tuskan G.A."/>
            <person name="Henrissat B."/>
            <person name="Van de Peer Y."/>
            <person name="Rouze P."/>
            <person name="Ellis J.G."/>
            <person name="Dodds P.N."/>
            <person name="Schein J.E."/>
            <person name="Zhong S."/>
            <person name="Hamelin R.C."/>
            <person name="Grigoriev I.V."/>
            <person name="Szabo L.J."/>
            <person name="Martin F."/>
        </authorList>
    </citation>
    <scope>NUCLEOTIDE SEQUENCE [LARGE SCALE GENOMIC DNA]</scope>
    <source>
        <strain evidence="3">98AG31 / pathotype 3-4-7</strain>
    </source>
</reference>
<sequence>MVTGRRKKAPAKDPDQPISVDDLCKILENLIEFQTPTHPQASGKLNRKRKKPGDLNTPHKSFTSFNSQETKAFKDFFSLLLSVKDHDLERGFGSDELVANSEKYCSFFRQGILPLYAIPCSHIIKAKEDSNPIHTSPLLGLVTYIYEVELEACWARELSAKSTRFFNDKVELGRLWEDLLTAFGDGIRTHVIDTDSSPELTVFKDILGPVQFPFVASVMRIHKSKNSPKISAKVPRALLESVEALCGASPENKELIKSPSVIGPLVEFLYLTSPVFPWGHHTSEVQTRIHQILVSLFVLLLRGLLSDVICDHSDFMYANVALQLAFTVAPLLRPVKVPGKKSPTPAEARKARTNWFKQIFPISKFGQELADEVVVKLVEMVSRQFWIGVGAIHNRLVRDDDDKARSIPIISGNLNDTKLEWDEDSIPVTRSNVQFNKSTLTWCSVDLLVRPNVSCCRLPNAYFDSKICSQDPGSKTRGIEMNAEVEYEEIARSELKMGKSSKNGEESHMKLVLYLKTPPIIEGIPIKRTSSSFLSLIISSRYDFILPRLLKNRHIVSPSNSFISLEFYADDGFGNFSLIPITPFEAIGAEKESQRKIHAESRHHADRTLSKVSMNKEHLLAVNVGHMSREEGIKAYPDNSQARAAKVEREAQSDISRDDMGFSVNSIKPLPNKTLGHRSAAQGNFKSLDLKNDKSTKNFRPAESHVPRTRPKERVISIPAKSKNAPPPHTKVVEISSSSSSSLTSFPPLESINRAKGDEDSCLAGNFENPEADHSRSRSSKESFPSIPTSKSRDPLKTKNPTLPSKPDKLPRYVKSDDEKISVQEMERLPKPKNEDEPLIKKNVQHLDKQAGKLQPLETPNDDRTDLSHNYAAQKPQLRSTHQSSPSGGDTDKENVPFEKPLKLNHLKRPYHRKMIIDSATDEPTSGHGKSIPKTSDVASYCGSEKTDELEDIQPIYKRPKVIANLKETRVKQSVFKKPALHSSEFGQEAVDLDDSGLQKRAPEKSRPEADRKRQSRAKQISNRAPVVTVLSKSTDLPRSEPAKKFTNRLARPHSPRTKRIASEKEDTHKSESKFEDSHYDGDPTSALGESAATLLKSPNEILTSNRPKVKGISLSDRNLSTDDMKGILSDFLDHEAKPIEMNRKRKSEVFHSEAKRKILRFEHGHNSTKKLLMPKERPGMIDSLASRRIDEKETQSKHLESHSTGPHSAAKKRLREVSVPASIVLESPSGLTFYADNEGLRETSIPSSIVLESPPEVSLKQIIDHYQGNPQELRDSEQISDQGAYAIESQRMYDNMESPRRSRFPSPKPRLEHLLEDAIDDHSDSVDEFDDVEEKNIHGQGQKNSDKQADRTLRFRLPSQNSAVNKAMVTSVSKRHDDKYFIGGSELGVGYKRKGKQESALESSTEWPKESFDVGVVERLTRLEKSGKRLNVDKILKGLNMDDDFSEEPGPSRQTKPSLKNEIGQKTVQARAPGFVHKSLGSEASPSVRAPKSKPTSTIWPESSRAQRTVAEPIRKERTERFVDAPREIVKLAPPSPRAQTKYTNEHEQKISECMDQLTKIIIDNLGRKKNETKSAAVDTHMILVRHAERVMNTCVKQSEQIVNSIQDQSRQTEERLVPFLESVFEMCENLDEEAAWIVKYYPEHRKKEKDRMKLMDEIFEKWIP</sequence>
<feature type="compositionally biased region" description="Polar residues" evidence="1">
    <location>
        <begin position="877"/>
        <end position="888"/>
    </location>
</feature>
<feature type="compositionally biased region" description="Basic and acidic residues" evidence="1">
    <location>
        <begin position="806"/>
        <end position="851"/>
    </location>
</feature>
<dbReference type="VEuPathDB" id="FungiDB:MELLADRAFT_68025"/>
<feature type="compositionally biased region" description="Basic residues" evidence="1">
    <location>
        <begin position="903"/>
        <end position="914"/>
    </location>
</feature>
<feature type="region of interest" description="Disordered" evidence="1">
    <location>
        <begin position="970"/>
        <end position="1088"/>
    </location>
</feature>
<dbReference type="InParanoid" id="F4S5A8"/>
<keyword evidence="3" id="KW-1185">Reference proteome</keyword>
<protein>
    <submittedName>
        <fullName evidence="2">Uncharacterized protein</fullName>
    </submittedName>
</protein>
<feature type="compositionally biased region" description="Basic residues" evidence="1">
    <location>
        <begin position="1051"/>
        <end position="1060"/>
    </location>
</feature>
<dbReference type="RefSeq" id="XP_007416536.1">
    <property type="nucleotide sequence ID" value="XM_007416474.1"/>
</dbReference>
<name>F4S5A8_MELLP</name>
<feature type="compositionally biased region" description="Polar residues" evidence="1">
    <location>
        <begin position="1495"/>
        <end position="1508"/>
    </location>
</feature>
<feature type="region of interest" description="Disordered" evidence="1">
    <location>
        <begin position="37"/>
        <end position="60"/>
    </location>
</feature>
<feature type="compositionally biased region" description="Basic and acidic residues" evidence="1">
    <location>
        <begin position="645"/>
        <end position="660"/>
    </location>
</feature>
<feature type="compositionally biased region" description="Polar residues" evidence="1">
    <location>
        <begin position="1453"/>
        <end position="1469"/>
    </location>
</feature>
<feature type="compositionally biased region" description="Basic and acidic residues" evidence="1">
    <location>
        <begin position="688"/>
        <end position="715"/>
    </location>
</feature>
<gene>
    <name evidence="2" type="ORF">MELLADRAFT_68025</name>
</gene>
<feature type="compositionally biased region" description="Basic and acidic residues" evidence="1">
    <location>
        <begin position="1191"/>
        <end position="1202"/>
    </location>
</feature>
<organism evidence="3">
    <name type="scientific">Melampsora larici-populina (strain 98AG31 / pathotype 3-4-7)</name>
    <name type="common">Poplar leaf rust fungus</name>
    <dbReference type="NCBI Taxonomy" id="747676"/>
    <lineage>
        <taxon>Eukaryota</taxon>
        <taxon>Fungi</taxon>
        <taxon>Dikarya</taxon>
        <taxon>Basidiomycota</taxon>
        <taxon>Pucciniomycotina</taxon>
        <taxon>Pucciniomycetes</taxon>
        <taxon>Pucciniales</taxon>
        <taxon>Melampsoraceae</taxon>
        <taxon>Melampsora</taxon>
    </lineage>
</organism>
<dbReference type="KEGG" id="mlr:MELLADRAFT_68025"/>